<dbReference type="Pfam" id="PF23556">
    <property type="entry name" value="TPR_Vps41"/>
    <property type="match status" value="1"/>
</dbReference>
<organism evidence="6 7">
    <name type="scientific">Wickerhamomyces mucosus</name>
    <dbReference type="NCBI Taxonomy" id="1378264"/>
    <lineage>
        <taxon>Eukaryota</taxon>
        <taxon>Fungi</taxon>
        <taxon>Dikarya</taxon>
        <taxon>Ascomycota</taxon>
        <taxon>Saccharomycotina</taxon>
        <taxon>Saccharomycetes</taxon>
        <taxon>Phaffomycetales</taxon>
        <taxon>Wickerhamomycetaceae</taxon>
        <taxon>Wickerhamomyces</taxon>
    </lineage>
</organism>
<keyword evidence="1" id="KW-0813">Transport</keyword>
<dbReference type="InterPro" id="IPR036322">
    <property type="entry name" value="WD40_repeat_dom_sf"/>
</dbReference>
<proteinExistence type="predicted"/>
<keyword evidence="2" id="KW-0653">Protein transport</keyword>
<feature type="compositionally biased region" description="Polar residues" evidence="4">
    <location>
        <begin position="52"/>
        <end position="61"/>
    </location>
</feature>
<dbReference type="GO" id="GO:0030897">
    <property type="term" value="C:HOPS complex"/>
    <property type="evidence" value="ECO:0007669"/>
    <property type="project" value="TreeGrafter"/>
</dbReference>
<dbReference type="GO" id="GO:0016236">
    <property type="term" value="P:macroautophagy"/>
    <property type="evidence" value="ECO:0007669"/>
    <property type="project" value="TreeGrafter"/>
</dbReference>
<dbReference type="EMBL" id="JAEUBF010001178">
    <property type="protein sequence ID" value="KAH3672200.1"/>
    <property type="molecule type" value="Genomic_DNA"/>
</dbReference>
<feature type="compositionally biased region" description="Acidic residues" evidence="4">
    <location>
        <begin position="90"/>
        <end position="117"/>
    </location>
</feature>
<dbReference type="AlphaFoldDB" id="A0A9P8TBA9"/>
<dbReference type="InterPro" id="IPR015943">
    <property type="entry name" value="WD40/YVTN_repeat-like_dom_sf"/>
</dbReference>
<name>A0A9P8TBA9_9ASCO</name>
<dbReference type="PANTHER" id="PTHR12616:SF1">
    <property type="entry name" value="VACUOLAR PROTEIN SORTING-ASSOCIATED PROTEIN 41 HOMOLOG"/>
    <property type="match status" value="1"/>
</dbReference>
<feature type="region of interest" description="Disordered" evidence="4">
    <location>
        <begin position="1"/>
        <end position="119"/>
    </location>
</feature>
<dbReference type="InterPro" id="IPR045111">
    <property type="entry name" value="Vps41/Vps8"/>
</dbReference>
<dbReference type="InterPro" id="IPR000547">
    <property type="entry name" value="Clathrin_H-chain/VPS_repeat"/>
</dbReference>
<dbReference type="Gene3D" id="2.130.10.10">
    <property type="entry name" value="YVTN repeat-like/Quinoprotein amine dehydrogenase"/>
    <property type="match status" value="1"/>
</dbReference>
<gene>
    <name evidence="6" type="ORF">WICMUC_004429</name>
</gene>
<dbReference type="InterPro" id="IPR057780">
    <property type="entry name" value="Beta-prop_Vps41"/>
</dbReference>
<comment type="caution">
    <text evidence="6">The sequence shown here is derived from an EMBL/GenBank/DDBJ whole genome shotgun (WGS) entry which is preliminary data.</text>
</comment>
<dbReference type="GO" id="GO:0034058">
    <property type="term" value="P:endosomal vesicle fusion"/>
    <property type="evidence" value="ECO:0007669"/>
    <property type="project" value="TreeGrafter"/>
</dbReference>
<dbReference type="GO" id="GO:0006623">
    <property type="term" value="P:protein targeting to vacuole"/>
    <property type="evidence" value="ECO:0007669"/>
    <property type="project" value="InterPro"/>
</dbReference>
<dbReference type="Pfam" id="PF23411">
    <property type="entry name" value="Beta-prop_Vps41"/>
    <property type="match status" value="1"/>
</dbReference>
<dbReference type="SUPFAM" id="SSF48371">
    <property type="entry name" value="ARM repeat"/>
    <property type="match status" value="1"/>
</dbReference>
<evidence type="ECO:0000256" key="4">
    <source>
        <dbReference type="SAM" id="MobiDB-lite"/>
    </source>
</evidence>
<dbReference type="InterPro" id="IPR011990">
    <property type="entry name" value="TPR-like_helical_dom_sf"/>
</dbReference>
<dbReference type="GO" id="GO:0009267">
    <property type="term" value="P:cellular response to starvation"/>
    <property type="evidence" value="ECO:0007669"/>
    <property type="project" value="TreeGrafter"/>
</dbReference>
<evidence type="ECO:0000256" key="3">
    <source>
        <dbReference type="PROSITE-ProRule" id="PRU01006"/>
    </source>
</evidence>
<dbReference type="SMART" id="SM00299">
    <property type="entry name" value="CLH"/>
    <property type="match status" value="1"/>
</dbReference>
<evidence type="ECO:0000256" key="2">
    <source>
        <dbReference type="ARBA" id="ARBA00022927"/>
    </source>
</evidence>
<sequence>MDEEDVIPIIQTDEAIALNSGGEANKSEVKEEPTHLDNNQLQQTKIDKELNTEQVSNSISYDGSDYDEFLDVHKGRPAHGVGDSEKEFSNDEDESDEDESDEDEDYEYNEEDEEEEPPLLKYSRLQQLPKTFFNKELVSSSLVTDHLVAFGTSSGLLYVTDAKLNHLGTLRARKSPILSIHTDGQYIIAASMDGTIIISLISNINVASNTLAYDLKIPLFSVVFNGTYKQTKSFIYGTKSGSIISSTINWLNNRQDKIIWQSPTRSPIVKLEIVRNILVWLNDDGIGFIDISSEKVIKLIRRPENSPNAELVWPKVNFIDYNRIVIGWVNYIWSINIEESNSNSQGNTHTMVNGHNSNGGAFKFSSAMSSFSKPSNELNVTIDYHFKIENDAFIGGVGSFKDDSIILLILKQENGKLVAAPELRIVNYFTKEEISSDEIVLKDYQNLKINDFQLGQCGDSKFYLICSTDGIIADEYTLKDRYDWYISREMFLQAYDISQYVISKRERANVGIRQVECYIKNDGDNWKQATTFLKTVIDDSFSLENDQVYKDLWDQWSWIYIKNKKIIELASILPYEEKTLLSKSVYNTVLEYFLTIKDQKHFHKYLNLWDLSIFSNEEIFRKVEDLLEVEPQLNIFRRCLAESYLKLDEPKLAIKHFIALKDSLVINLLAKYHLVSEFADFLPSIIKFKVSEEEVTKSSIEKLGENISEITDILVGNRHEISPNRIIKLMDDSNLQVITFLYLKKLYQIDPLLMESYETTMCFLYTKYEPAGLLSFLKKNWHYDIDEVIDLIREKKLYKELVFLLGKVGKNREAMFLIIQEMNDPEEAIDFATEQRSPELWDIFLEYGIKKPNFIKVLIQYTGILFDTSVLKNIPKGVQIEGLKESLIRITNENHCNLIIQSSILRIFAEEGVEYCDLMNELRLKGQSVDKFELFKNFDSVQINQNGELLGIGNYF</sequence>
<evidence type="ECO:0000256" key="1">
    <source>
        <dbReference type="ARBA" id="ARBA00022448"/>
    </source>
</evidence>
<feature type="compositionally biased region" description="Basic and acidic residues" evidence="4">
    <location>
        <begin position="25"/>
        <end position="35"/>
    </location>
</feature>
<evidence type="ECO:0000259" key="5">
    <source>
        <dbReference type="Pfam" id="PF23411"/>
    </source>
</evidence>
<dbReference type="OrthoDB" id="244107at2759"/>
<keyword evidence="7" id="KW-1185">Reference proteome</keyword>
<dbReference type="GO" id="GO:0098588">
    <property type="term" value="C:bounding membrane of organelle"/>
    <property type="evidence" value="ECO:0007669"/>
    <property type="project" value="UniProtKB-ARBA"/>
</dbReference>
<feature type="domain" description="Vps41 beta-propeller" evidence="5">
    <location>
        <begin position="120"/>
        <end position="475"/>
    </location>
</feature>
<dbReference type="PANTHER" id="PTHR12616">
    <property type="entry name" value="VACUOLAR PROTEIN SORTING VPS41"/>
    <property type="match status" value="1"/>
</dbReference>
<dbReference type="GO" id="GO:0005770">
    <property type="term" value="C:late endosome"/>
    <property type="evidence" value="ECO:0007669"/>
    <property type="project" value="TreeGrafter"/>
</dbReference>
<reference evidence="6" key="1">
    <citation type="journal article" date="2021" name="Open Biol.">
        <title>Shared evolutionary footprints suggest mitochondrial oxidative damage underlies multiple complex I losses in fungi.</title>
        <authorList>
            <person name="Schikora-Tamarit M.A."/>
            <person name="Marcet-Houben M."/>
            <person name="Nosek J."/>
            <person name="Gabaldon T."/>
        </authorList>
    </citation>
    <scope>NUCLEOTIDE SEQUENCE</scope>
    <source>
        <strain evidence="6">CBS6341</strain>
    </source>
</reference>
<accession>A0A9P8TBA9</accession>
<protein>
    <recommendedName>
        <fullName evidence="5">Vps41 beta-propeller domain-containing protein</fullName>
    </recommendedName>
</protein>
<dbReference type="PROSITE" id="PS50236">
    <property type="entry name" value="CHCR"/>
    <property type="match status" value="1"/>
</dbReference>
<evidence type="ECO:0000313" key="6">
    <source>
        <dbReference type="EMBL" id="KAH3672200.1"/>
    </source>
</evidence>
<dbReference type="SUPFAM" id="SSF50978">
    <property type="entry name" value="WD40 repeat-like"/>
    <property type="match status" value="1"/>
</dbReference>
<dbReference type="InterPro" id="IPR016024">
    <property type="entry name" value="ARM-type_fold"/>
</dbReference>
<evidence type="ECO:0000313" key="7">
    <source>
        <dbReference type="Proteomes" id="UP000769528"/>
    </source>
</evidence>
<feature type="repeat" description="CHCR" evidence="3">
    <location>
        <begin position="714"/>
        <end position="857"/>
    </location>
</feature>
<dbReference type="Proteomes" id="UP000769528">
    <property type="component" value="Unassembled WGS sequence"/>
</dbReference>
<reference evidence="6" key="2">
    <citation type="submission" date="2021-01" db="EMBL/GenBank/DDBJ databases">
        <authorList>
            <person name="Schikora-Tamarit M.A."/>
        </authorList>
    </citation>
    <scope>NUCLEOTIDE SEQUENCE</scope>
    <source>
        <strain evidence="6">CBS6341</strain>
    </source>
</reference>
<dbReference type="Gene3D" id="1.25.40.10">
    <property type="entry name" value="Tetratricopeptide repeat domain"/>
    <property type="match status" value="1"/>
</dbReference>